<organism evidence="1 2">
    <name type="scientific">Cystobacter ferrugineus</name>
    <dbReference type="NCBI Taxonomy" id="83449"/>
    <lineage>
        <taxon>Bacteria</taxon>
        <taxon>Pseudomonadati</taxon>
        <taxon>Myxococcota</taxon>
        <taxon>Myxococcia</taxon>
        <taxon>Myxococcales</taxon>
        <taxon>Cystobacterineae</taxon>
        <taxon>Archangiaceae</taxon>
        <taxon>Cystobacter</taxon>
    </lineage>
</organism>
<dbReference type="OrthoDB" id="5516641at2"/>
<dbReference type="Proteomes" id="UP000182229">
    <property type="component" value="Unassembled WGS sequence"/>
</dbReference>
<sequence>MAYDGELVKMANGRWARFQRCQVYRPGVDDAGETMMLIAVELDERYQRLLDEAADSLADYRQRGIVVQATLEEGAQRLTLQTELQSSAVN</sequence>
<evidence type="ECO:0000313" key="2">
    <source>
        <dbReference type="Proteomes" id="UP000182229"/>
    </source>
</evidence>
<comment type="caution">
    <text evidence="1">The sequence shown here is derived from an EMBL/GenBank/DDBJ whole genome shotgun (WGS) entry which is preliminary data.</text>
</comment>
<dbReference type="AlphaFoldDB" id="A0A1L9B5Q7"/>
<name>A0A1L9B5Q7_9BACT</name>
<dbReference type="STRING" id="83449.BON30_25715"/>
<gene>
    <name evidence="1" type="ORF">BON30_25715</name>
</gene>
<proteinExistence type="predicted"/>
<evidence type="ECO:0000313" key="1">
    <source>
        <dbReference type="EMBL" id="OJH37599.1"/>
    </source>
</evidence>
<dbReference type="RefSeq" id="WP_071901068.1">
    <property type="nucleotide sequence ID" value="NZ_MPIN01000007.1"/>
</dbReference>
<reference evidence="1 2" key="2">
    <citation type="submission" date="2016-12" db="EMBL/GenBank/DDBJ databases">
        <title>Draft Genome Sequence of Cystobacter ferrugineus Strain Cbfe23.</title>
        <authorList>
            <person name="Akbar S."/>
            <person name="Dowd S.E."/>
            <person name="Stevens D.C."/>
        </authorList>
    </citation>
    <scope>NUCLEOTIDE SEQUENCE [LARGE SCALE GENOMIC DNA]</scope>
    <source>
        <strain evidence="1 2">Cbfe23</strain>
    </source>
</reference>
<reference evidence="2" key="1">
    <citation type="submission" date="2016-11" db="EMBL/GenBank/DDBJ databases">
        <authorList>
            <person name="Shukria A."/>
            <person name="Stevens D.C."/>
        </authorList>
    </citation>
    <scope>NUCLEOTIDE SEQUENCE [LARGE SCALE GENOMIC DNA]</scope>
    <source>
        <strain evidence="2">Cbfe23</strain>
    </source>
</reference>
<dbReference type="EMBL" id="MPIN01000007">
    <property type="protein sequence ID" value="OJH37599.1"/>
    <property type="molecule type" value="Genomic_DNA"/>
</dbReference>
<protein>
    <submittedName>
        <fullName evidence="1">Uncharacterized protein</fullName>
    </submittedName>
</protein>
<keyword evidence="2" id="KW-1185">Reference proteome</keyword>
<accession>A0A1L9B5Q7</accession>